<organism evidence="2 3">
    <name type="scientific">Popillia japonica</name>
    <name type="common">Japanese beetle</name>
    <dbReference type="NCBI Taxonomy" id="7064"/>
    <lineage>
        <taxon>Eukaryota</taxon>
        <taxon>Metazoa</taxon>
        <taxon>Ecdysozoa</taxon>
        <taxon>Arthropoda</taxon>
        <taxon>Hexapoda</taxon>
        <taxon>Insecta</taxon>
        <taxon>Pterygota</taxon>
        <taxon>Neoptera</taxon>
        <taxon>Endopterygota</taxon>
        <taxon>Coleoptera</taxon>
        <taxon>Polyphaga</taxon>
        <taxon>Scarabaeiformia</taxon>
        <taxon>Scarabaeidae</taxon>
        <taxon>Rutelinae</taxon>
        <taxon>Popillia</taxon>
    </lineage>
</organism>
<comment type="caution">
    <text evidence="2">The sequence shown here is derived from an EMBL/GenBank/DDBJ whole genome shotgun (WGS) entry which is preliminary data.</text>
</comment>
<dbReference type="AlphaFoldDB" id="A0AAW1LXC3"/>
<evidence type="ECO:0000313" key="2">
    <source>
        <dbReference type="EMBL" id="KAK9738729.1"/>
    </source>
</evidence>
<feature type="transmembrane region" description="Helical" evidence="1">
    <location>
        <begin position="12"/>
        <end position="35"/>
    </location>
</feature>
<dbReference type="EMBL" id="JASPKY010000083">
    <property type="protein sequence ID" value="KAK9738729.1"/>
    <property type="molecule type" value="Genomic_DNA"/>
</dbReference>
<keyword evidence="3" id="KW-1185">Reference proteome</keyword>
<evidence type="ECO:0000313" key="3">
    <source>
        <dbReference type="Proteomes" id="UP001458880"/>
    </source>
</evidence>
<keyword evidence="1" id="KW-0812">Transmembrane</keyword>
<name>A0AAW1LXC3_POPJA</name>
<keyword evidence="1" id="KW-1133">Transmembrane helix</keyword>
<reference evidence="2 3" key="1">
    <citation type="journal article" date="2024" name="BMC Genomics">
        <title>De novo assembly and annotation of Popillia japonica's genome with initial clues to its potential as an invasive pest.</title>
        <authorList>
            <person name="Cucini C."/>
            <person name="Boschi S."/>
            <person name="Funari R."/>
            <person name="Cardaioli E."/>
            <person name="Iannotti N."/>
            <person name="Marturano G."/>
            <person name="Paoli F."/>
            <person name="Bruttini M."/>
            <person name="Carapelli A."/>
            <person name="Frati F."/>
            <person name="Nardi F."/>
        </authorList>
    </citation>
    <scope>NUCLEOTIDE SEQUENCE [LARGE SCALE GENOMIC DNA]</scope>
    <source>
        <strain evidence="2">DMR45628</strain>
    </source>
</reference>
<dbReference type="PROSITE" id="PS51257">
    <property type="entry name" value="PROKAR_LIPOPROTEIN"/>
    <property type="match status" value="1"/>
</dbReference>
<feature type="transmembrane region" description="Helical" evidence="1">
    <location>
        <begin position="95"/>
        <end position="121"/>
    </location>
</feature>
<evidence type="ECO:0000256" key="1">
    <source>
        <dbReference type="SAM" id="Phobius"/>
    </source>
</evidence>
<feature type="transmembrane region" description="Helical" evidence="1">
    <location>
        <begin position="70"/>
        <end position="88"/>
    </location>
</feature>
<dbReference type="Proteomes" id="UP001458880">
    <property type="component" value="Unassembled WGS sequence"/>
</dbReference>
<feature type="transmembrane region" description="Helical" evidence="1">
    <location>
        <begin position="200"/>
        <end position="223"/>
    </location>
</feature>
<protein>
    <recommendedName>
        <fullName evidence="4">Tetraspanin</fullName>
    </recommendedName>
</protein>
<sequence>MGFEIKHYKIYLILVNVGLIILGLTSFTLGCSYIGKMSIERLDLYFNEMTLTESIESITCVVLCEPVGKLLIIFGMGVLSLSILTIVGTLKQNMFILQFVTALLIICSMCLALVGIGALIVTKSSFISYDTDVTISNYDTDVTISKFVGYDPKFVLKLNETQMKKMSKTYDCCFDRYCPEPSMSNCLDIFFNNVLHYRDIVVPLFVTGALLHIIVIVLAMFLIKDLKDSRKPRLPPPQLVNFTPFYLKY</sequence>
<accession>A0AAW1LXC3</accession>
<proteinExistence type="predicted"/>
<keyword evidence="1" id="KW-0472">Membrane</keyword>
<evidence type="ECO:0008006" key="4">
    <source>
        <dbReference type="Google" id="ProtNLM"/>
    </source>
</evidence>
<gene>
    <name evidence="2" type="ORF">QE152_g9641</name>
</gene>